<keyword evidence="3" id="KW-1185">Reference proteome</keyword>
<organism evidence="2 3">
    <name type="scientific">Araneus ventricosus</name>
    <name type="common">Orbweaver spider</name>
    <name type="synonym">Epeira ventricosa</name>
    <dbReference type="NCBI Taxonomy" id="182803"/>
    <lineage>
        <taxon>Eukaryota</taxon>
        <taxon>Metazoa</taxon>
        <taxon>Ecdysozoa</taxon>
        <taxon>Arthropoda</taxon>
        <taxon>Chelicerata</taxon>
        <taxon>Arachnida</taxon>
        <taxon>Araneae</taxon>
        <taxon>Araneomorphae</taxon>
        <taxon>Entelegynae</taxon>
        <taxon>Araneoidea</taxon>
        <taxon>Araneidae</taxon>
        <taxon>Araneus</taxon>
    </lineage>
</organism>
<proteinExistence type="predicted"/>
<dbReference type="EMBL" id="BGPR01000282">
    <property type="protein sequence ID" value="GBM10254.1"/>
    <property type="molecule type" value="Genomic_DNA"/>
</dbReference>
<dbReference type="AlphaFoldDB" id="A0A4Y2D2Q9"/>
<feature type="region of interest" description="Disordered" evidence="1">
    <location>
        <begin position="76"/>
        <end position="110"/>
    </location>
</feature>
<gene>
    <name evidence="2" type="ORF">AVEN_177516_1</name>
</gene>
<comment type="caution">
    <text evidence="2">The sequence shown here is derived from an EMBL/GenBank/DDBJ whole genome shotgun (WGS) entry which is preliminary data.</text>
</comment>
<evidence type="ECO:0000313" key="2">
    <source>
        <dbReference type="EMBL" id="GBM10254.1"/>
    </source>
</evidence>
<dbReference type="Proteomes" id="UP000499080">
    <property type="component" value="Unassembled WGS sequence"/>
</dbReference>
<sequence>MNDVSCHIFLLDSDLFWGLQWPSGKVSASRPEGSRLEPRFHLGSACHGCLVYIKFEVLAQTSSRCCGAEILRVEVSSQVSSSSSDRGSKLRCPPQKKPRVASKRVVNIKN</sequence>
<accession>A0A4Y2D2Q9</accession>
<protein>
    <submittedName>
        <fullName evidence="2">Uncharacterized protein</fullName>
    </submittedName>
</protein>
<evidence type="ECO:0000313" key="3">
    <source>
        <dbReference type="Proteomes" id="UP000499080"/>
    </source>
</evidence>
<reference evidence="2 3" key="1">
    <citation type="journal article" date="2019" name="Sci. Rep.">
        <title>Orb-weaving spider Araneus ventricosus genome elucidates the spidroin gene catalogue.</title>
        <authorList>
            <person name="Kono N."/>
            <person name="Nakamura H."/>
            <person name="Ohtoshi R."/>
            <person name="Moran D.A.P."/>
            <person name="Shinohara A."/>
            <person name="Yoshida Y."/>
            <person name="Fujiwara M."/>
            <person name="Mori M."/>
            <person name="Tomita M."/>
            <person name="Arakawa K."/>
        </authorList>
    </citation>
    <scope>NUCLEOTIDE SEQUENCE [LARGE SCALE GENOMIC DNA]</scope>
</reference>
<name>A0A4Y2D2Q9_ARAVE</name>
<evidence type="ECO:0000256" key="1">
    <source>
        <dbReference type="SAM" id="MobiDB-lite"/>
    </source>
</evidence>